<dbReference type="Proteomes" id="UP001163203">
    <property type="component" value="Chromosome"/>
</dbReference>
<organism evidence="5 6">
    <name type="scientific">Amycolatopsis cynarae</name>
    <dbReference type="NCBI Taxonomy" id="2995223"/>
    <lineage>
        <taxon>Bacteria</taxon>
        <taxon>Bacillati</taxon>
        <taxon>Actinomycetota</taxon>
        <taxon>Actinomycetes</taxon>
        <taxon>Pseudonocardiales</taxon>
        <taxon>Pseudonocardiaceae</taxon>
        <taxon>Amycolatopsis</taxon>
    </lineage>
</organism>
<evidence type="ECO:0000259" key="4">
    <source>
        <dbReference type="Pfam" id="PF19278"/>
    </source>
</evidence>
<dbReference type="PANTHER" id="PTHR11365">
    <property type="entry name" value="5-OXOPROLINASE RELATED"/>
    <property type="match status" value="1"/>
</dbReference>
<evidence type="ECO:0000313" key="5">
    <source>
        <dbReference type="EMBL" id="WAL68259.1"/>
    </source>
</evidence>
<dbReference type="InterPro" id="IPR045079">
    <property type="entry name" value="Oxoprolinase-like"/>
</dbReference>
<feature type="domain" description="Acetophenone carboxylase-like C-terminal" evidence="4">
    <location>
        <begin position="528"/>
        <end position="701"/>
    </location>
</feature>
<evidence type="ECO:0000259" key="2">
    <source>
        <dbReference type="Pfam" id="PF01968"/>
    </source>
</evidence>
<dbReference type="Pfam" id="PF19278">
    <property type="entry name" value="Hydant_A_C"/>
    <property type="match status" value="1"/>
</dbReference>
<dbReference type="InterPro" id="IPR049517">
    <property type="entry name" value="ACX-like_C"/>
</dbReference>
<feature type="domain" description="Hydantoinase/oxoprolinase N-terminal" evidence="3">
    <location>
        <begin position="5"/>
        <end position="192"/>
    </location>
</feature>
<dbReference type="PANTHER" id="PTHR11365:SF23">
    <property type="entry name" value="HYPOTHETICAL 5-OXOPROLINASE (EUROFUNG)-RELATED"/>
    <property type="match status" value="1"/>
</dbReference>
<dbReference type="Pfam" id="PF05378">
    <property type="entry name" value="Hydant_A_N"/>
    <property type="match status" value="1"/>
</dbReference>
<protein>
    <submittedName>
        <fullName evidence="5">Hydantoinase/oxoprolinase family protein</fullName>
    </submittedName>
</protein>
<feature type="region of interest" description="Disordered" evidence="1">
    <location>
        <begin position="630"/>
        <end position="659"/>
    </location>
</feature>
<evidence type="ECO:0000256" key="1">
    <source>
        <dbReference type="SAM" id="MobiDB-lite"/>
    </source>
</evidence>
<name>A0ABY7BA24_9PSEU</name>
<reference evidence="5" key="1">
    <citation type="submission" date="2022-11" db="EMBL/GenBank/DDBJ databases">
        <authorList>
            <person name="Mo P."/>
        </authorList>
    </citation>
    <scope>NUCLEOTIDE SEQUENCE</scope>
    <source>
        <strain evidence="5">HUAS 11-8</strain>
    </source>
</reference>
<gene>
    <name evidence="5" type="ORF">ORV05_10985</name>
</gene>
<dbReference type="InterPro" id="IPR002821">
    <property type="entry name" value="Hydantoinase_A"/>
</dbReference>
<sequence length="716" mass="77731">MNHSIDIDVGGTFTDCFATADGTWVSAKVPTTHHDLSVCFSNALEAIAGQLGRPVEDMLADTGVLRYSTTIGINALIERTGPKLGLITTRGFEDTIYVGRSRQWGDGLPVEQVRDLATIRKPEPLIPRELVAGIRERVDSSGRVLMPLDPDDVREQVQTLVDRGATGFVVALLWSFANPEHELAVQEVIREEYPDTYLGNFPVICSHQVSPRVGEYARTMTAVVDAYTHAALSDQLFRIGEMCRKRGYQRPLMLVHNSGGSKKLTRTRAIDTHAAGPAAGVFGTATVARLYGLDDVLFTDVGGTSFDIAVVSGRAISSYDFRPIFDRWRVQGSFVETKSIGAGGGSIAWIDEALGRLHVGPRSAGSMPGPVAYDQGGEEPTVTDADLVLGMLDPDYYLGGRFPLDVDSAREAITDRIAKPLGVDTDEAAWRIHHLANAVMGQEIFTEVALKGHDPKDFTIVAAGGAGPVHACGYADFVGARRVLALPFSSVFCAFGSSGMDVMHIYERTRRLALTRFMQPDAPADLDAFNEVVDELRAEAERDFALEGFTPDQLHLELEVDMRFGTQLNSTRVKAPKPHLSSQEDVAELCAAFVDEFGRQFSPEAAFPQAGIDIQELHLKAWVPATPAALPESSLDGPDATAARTGNRPVHWGPGHGTVETPVYRHERLRPGNRFDGPAIVEASDTTIVVPPGWDLTLDAYGTCVLERTTGEEVRP</sequence>
<dbReference type="InterPro" id="IPR008040">
    <property type="entry name" value="Hydant_A_N"/>
</dbReference>
<evidence type="ECO:0000313" key="6">
    <source>
        <dbReference type="Proteomes" id="UP001163203"/>
    </source>
</evidence>
<feature type="domain" description="Hydantoinase A/oxoprolinase" evidence="2">
    <location>
        <begin position="218"/>
        <end position="499"/>
    </location>
</feature>
<dbReference type="Pfam" id="PF01968">
    <property type="entry name" value="Hydantoinase_A"/>
    <property type="match status" value="1"/>
</dbReference>
<evidence type="ECO:0000259" key="3">
    <source>
        <dbReference type="Pfam" id="PF05378"/>
    </source>
</evidence>
<accession>A0ABY7BA24</accession>
<proteinExistence type="predicted"/>
<dbReference type="RefSeq" id="WP_268758352.1">
    <property type="nucleotide sequence ID" value="NZ_CP113836.1"/>
</dbReference>
<keyword evidence="6" id="KW-1185">Reference proteome</keyword>
<dbReference type="EMBL" id="CP113836">
    <property type="protein sequence ID" value="WAL68259.1"/>
    <property type="molecule type" value="Genomic_DNA"/>
</dbReference>